<sequence length="116" mass="12900">MPEMLKKILAMEHGPHQTDEDGKTPIHCAASLGFLEGVCYLLQQPTSSGIYQWDSSGFCPIHIACMRGHVAIVKELLIFSFDSRELLSNHGWNILHVAARHGRDNVGQFSAQRKGD</sequence>
<proteinExistence type="predicted"/>
<dbReference type="Gene3D" id="1.25.40.20">
    <property type="entry name" value="Ankyrin repeat-containing domain"/>
    <property type="match status" value="1"/>
</dbReference>
<dbReference type="PROSITE" id="PS50088">
    <property type="entry name" value="ANK_REPEAT"/>
    <property type="match status" value="1"/>
</dbReference>
<accession>A0A438CCR3</accession>
<reference evidence="4 5" key="1">
    <citation type="journal article" date="2018" name="PLoS Genet.">
        <title>Population sequencing reveals clonal diversity and ancestral inbreeding in the grapevine cultivar Chardonnay.</title>
        <authorList>
            <person name="Roach M.J."/>
            <person name="Johnson D.L."/>
            <person name="Bohlmann J."/>
            <person name="van Vuuren H.J."/>
            <person name="Jones S.J."/>
            <person name="Pretorius I.S."/>
            <person name="Schmidt S.A."/>
            <person name="Borneman A.R."/>
        </authorList>
    </citation>
    <scope>NUCLEOTIDE SEQUENCE [LARGE SCALE GENOMIC DNA]</scope>
    <source>
        <strain evidence="5">cv. Chardonnay</strain>
        <tissue evidence="4">Leaf</tissue>
    </source>
</reference>
<evidence type="ECO:0000256" key="1">
    <source>
        <dbReference type="ARBA" id="ARBA00022737"/>
    </source>
</evidence>
<dbReference type="PANTHER" id="PTHR24186">
    <property type="entry name" value="PROTEIN PHOSPHATASE 1 REGULATORY SUBUNIT"/>
    <property type="match status" value="1"/>
</dbReference>
<dbReference type="Pfam" id="PF12796">
    <property type="entry name" value="Ank_2"/>
    <property type="match status" value="1"/>
</dbReference>
<name>A0A438CCR3_VITVI</name>
<keyword evidence="1" id="KW-0677">Repeat</keyword>
<dbReference type="PROSITE" id="PS50297">
    <property type="entry name" value="ANK_REP_REGION"/>
    <property type="match status" value="1"/>
</dbReference>
<dbReference type="SUPFAM" id="SSF48403">
    <property type="entry name" value="Ankyrin repeat"/>
    <property type="match status" value="1"/>
</dbReference>
<keyword evidence="2 3" id="KW-0040">ANK repeat</keyword>
<evidence type="ECO:0000256" key="2">
    <source>
        <dbReference type="ARBA" id="ARBA00023043"/>
    </source>
</evidence>
<dbReference type="Proteomes" id="UP000288805">
    <property type="component" value="Unassembled WGS sequence"/>
</dbReference>
<dbReference type="SMART" id="SM00248">
    <property type="entry name" value="ANK"/>
    <property type="match status" value="2"/>
</dbReference>
<organism evidence="4 5">
    <name type="scientific">Vitis vinifera</name>
    <name type="common">Grape</name>
    <dbReference type="NCBI Taxonomy" id="29760"/>
    <lineage>
        <taxon>Eukaryota</taxon>
        <taxon>Viridiplantae</taxon>
        <taxon>Streptophyta</taxon>
        <taxon>Embryophyta</taxon>
        <taxon>Tracheophyta</taxon>
        <taxon>Spermatophyta</taxon>
        <taxon>Magnoliopsida</taxon>
        <taxon>eudicotyledons</taxon>
        <taxon>Gunneridae</taxon>
        <taxon>Pentapetalae</taxon>
        <taxon>rosids</taxon>
        <taxon>Vitales</taxon>
        <taxon>Vitaceae</taxon>
        <taxon>Viteae</taxon>
        <taxon>Vitis</taxon>
    </lineage>
</organism>
<dbReference type="Pfam" id="PF00023">
    <property type="entry name" value="Ank"/>
    <property type="match status" value="1"/>
</dbReference>
<dbReference type="PANTHER" id="PTHR24186:SF46">
    <property type="entry name" value="PROTEIN ACCELERATED CELL DEATH 6-LIKE"/>
    <property type="match status" value="1"/>
</dbReference>
<dbReference type="EMBL" id="QGNW01002320">
    <property type="protein sequence ID" value="RVW21018.1"/>
    <property type="molecule type" value="Genomic_DNA"/>
</dbReference>
<dbReference type="InterPro" id="IPR036770">
    <property type="entry name" value="Ankyrin_rpt-contain_sf"/>
</dbReference>
<gene>
    <name evidence="4" type="primary">ACD6_43</name>
    <name evidence="4" type="ORF">CK203_111432</name>
</gene>
<comment type="caution">
    <text evidence="4">The sequence shown here is derived from an EMBL/GenBank/DDBJ whole genome shotgun (WGS) entry which is preliminary data.</text>
</comment>
<dbReference type="AlphaFoldDB" id="A0A438CCR3"/>
<feature type="repeat" description="ANK" evidence="3">
    <location>
        <begin position="56"/>
        <end position="77"/>
    </location>
</feature>
<dbReference type="InterPro" id="IPR002110">
    <property type="entry name" value="Ankyrin_rpt"/>
</dbReference>
<evidence type="ECO:0000313" key="4">
    <source>
        <dbReference type="EMBL" id="RVW21018.1"/>
    </source>
</evidence>
<evidence type="ECO:0000313" key="5">
    <source>
        <dbReference type="Proteomes" id="UP000288805"/>
    </source>
</evidence>
<evidence type="ECO:0000256" key="3">
    <source>
        <dbReference type="PROSITE-ProRule" id="PRU00023"/>
    </source>
</evidence>
<protein>
    <submittedName>
        <fullName evidence="4">Protein accellerated cell death 6</fullName>
    </submittedName>
</protein>